<accession>A0A8J6TQG2</accession>
<sequence length="142" mass="15701">MRKTASVLILTIGSFSTTAMATDLICSMDEINKGTGEVTHTDNVTVTVPDQSSKNVTALTYYNSDRIIEEWEITPTHSNYRYRKIVDGDVLKIETSSIEASSGKVMGAVHYDPSPYLRIRGHKEKETTFSGQCYLAPASSEK</sequence>
<evidence type="ECO:0000256" key="1">
    <source>
        <dbReference type="SAM" id="SignalP"/>
    </source>
</evidence>
<reference evidence="2 3" key="1">
    <citation type="submission" date="2020-08" db="EMBL/GenBank/DDBJ databases">
        <title>Bridging the membrane lipid divide: bacteria of the FCB group superphylum have the potential to synthesize archaeal ether lipids.</title>
        <authorList>
            <person name="Villanueva L."/>
            <person name="Von Meijenfeldt F.A.B."/>
            <person name="Westbye A.B."/>
            <person name="Yadav S."/>
            <person name="Hopmans E.C."/>
            <person name="Dutilh B.E."/>
            <person name="Sinninghe Damste J.S."/>
        </authorList>
    </citation>
    <scope>NUCLEOTIDE SEQUENCE [LARGE SCALE GENOMIC DNA]</scope>
    <source>
        <strain evidence="2">NIOZ-UU100</strain>
    </source>
</reference>
<comment type="caution">
    <text evidence="2">The sequence shown here is derived from an EMBL/GenBank/DDBJ whole genome shotgun (WGS) entry which is preliminary data.</text>
</comment>
<feature type="chain" id="PRO_5035238459" evidence="1">
    <location>
        <begin position="22"/>
        <end position="142"/>
    </location>
</feature>
<evidence type="ECO:0000313" key="2">
    <source>
        <dbReference type="EMBL" id="MBC8519931.1"/>
    </source>
</evidence>
<proteinExistence type="predicted"/>
<organism evidence="2 3">
    <name type="scientific">Candidatus Thiopontia autotrophica</name>
    <dbReference type="NCBI Taxonomy" id="2841688"/>
    <lineage>
        <taxon>Bacteria</taxon>
        <taxon>Pseudomonadati</taxon>
        <taxon>Pseudomonadota</taxon>
        <taxon>Gammaproteobacteria</taxon>
        <taxon>Candidatus Thiopontia</taxon>
    </lineage>
</organism>
<dbReference type="EMBL" id="JACNFK010000030">
    <property type="protein sequence ID" value="MBC8519931.1"/>
    <property type="molecule type" value="Genomic_DNA"/>
</dbReference>
<keyword evidence="1" id="KW-0732">Signal</keyword>
<dbReference type="AlphaFoldDB" id="A0A8J6TQG2"/>
<gene>
    <name evidence="2" type="ORF">H8D24_05960</name>
</gene>
<feature type="signal peptide" evidence="1">
    <location>
        <begin position="1"/>
        <end position="21"/>
    </location>
</feature>
<protein>
    <submittedName>
        <fullName evidence="2">Uncharacterized protein</fullName>
    </submittedName>
</protein>
<dbReference type="Proteomes" id="UP000654401">
    <property type="component" value="Unassembled WGS sequence"/>
</dbReference>
<name>A0A8J6TQG2_9GAMM</name>
<evidence type="ECO:0000313" key="3">
    <source>
        <dbReference type="Proteomes" id="UP000654401"/>
    </source>
</evidence>